<dbReference type="Pfam" id="PF09148">
    <property type="entry name" value="DUF1934"/>
    <property type="match status" value="1"/>
</dbReference>
<dbReference type="SUPFAM" id="SSF50814">
    <property type="entry name" value="Lipocalins"/>
    <property type="match status" value="1"/>
</dbReference>
<dbReference type="EMBL" id="JAUOZS010000001">
    <property type="protein sequence ID" value="MDT8902814.1"/>
    <property type="molecule type" value="Genomic_DNA"/>
</dbReference>
<proteinExistence type="predicted"/>
<evidence type="ECO:0000313" key="2">
    <source>
        <dbReference type="Proteomes" id="UP001254848"/>
    </source>
</evidence>
<dbReference type="RefSeq" id="WP_413781286.1">
    <property type="nucleotide sequence ID" value="NZ_JAUOZS010000001.1"/>
</dbReference>
<comment type="caution">
    <text evidence="1">The sequence shown here is derived from an EMBL/GenBank/DDBJ whole genome shotgun (WGS) entry which is preliminary data.</text>
</comment>
<sequence>MRKVFVTVVGTQTDAGGEENRIEFMTEGSRRDRDGTSYITYRESAITGMEGTTTLLKLYPDRLIIVRVGAVDLKQEFFPGLKSHGTYKTPFGSMQIAVSTRRLDIESAGDRDTVTVGYDLEVDGRWQSYNTLVVEIREEV</sequence>
<evidence type="ECO:0000313" key="1">
    <source>
        <dbReference type="EMBL" id="MDT8902814.1"/>
    </source>
</evidence>
<dbReference type="InterPro" id="IPR015231">
    <property type="entry name" value="DUF1934"/>
</dbReference>
<accession>A0ABU3P197</accession>
<protein>
    <submittedName>
        <fullName evidence="1">DUF1934 domain-containing protein</fullName>
    </submittedName>
</protein>
<dbReference type="Proteomes" id="UP001254848">
    <property type="component" value="Unassembled WGS sequence"/>
</dbReference>
<gene>
    <name evidence="1" type="ORF">Q4T40_16355</name>
</gene>
<name>A0ABU3P197_9FIRM</name>
<reference evidence="1 2" key="1">
    <citation type="submission" date="2023-07" db="EMBL/GenBank/DDBJ databases">
        <title>The novel representative of Negativicutes class, Anaeroselena agilis gen. nov. sp. nov.</title>
        <authorList>
            <person name="Prokofeva M.I."/>
            <person name="Elcheninov A.G."/>
            <person name="Klyukina A."/>
            <person name="Kublanov I.V."/>
            <person name="Frolov E.N."/>
            <person name="Podosokorskaya O.A."/>
        </authorList>
    </citation>
    <scope>NUCLEOTIDE SEQUENCE [LARGE SCALE GENOMIC DNA]</scope>
    <source>
        <strain evidence="1 2">4137-cl</strain>
    </source>
</reference>
<dbReference type="Gene3D" id="2.40.128.20">
    <property type="match status" value="1"/>
</dbReference>
<dbReference type="InterPro" id="IPR012674">
    <property type="entry name" value="Calycin"/>
</dbReference>
<keyword evidence="2" id="KW-1185">Reference proteome</keyword>
<organism evidence="1 2">
    <name type="scientific">Anaeroselena agilis</name>
    <dbReference type="NCBI Taxonomy" id="3063788"/>
    <lineage>
        <taxon>Bacteria</taxon>
        <taxon>Bacillati</taxon>
        <taxon>Bacillota</taxon>
        <taxon>Negativicutes</taxon>
        <taxon>Acetonemataceae</taxon>
        <taxon>Anaeroselena</taxon>
    </lineage>
</organism>